<dbReference type="Proteomes" id="UP000501669">
    <property type="component" value="Chromosome"/>
</dbReference>
<gene>
    <name evidence="1" type="ORF">C6Y56_04175</name>
</gene>
<reference evidence="1 2" key="1">
    <citation type="submission" date="2018-03" db="EMBL/GenBank/DDBJ databases">
        <title>Complete genome sequence of Pseudomonas fluorescens sp. G7.</title>
        <authorList>
            <person name="Gao C.-H."/>
            <person name="Li Z."/>
            <person name="Cai P."/>
        </authorList>
    </citation>
    <scope>NUCLEOTIDE SEQUENCE [LARGE SCALE GENOMIC DNA]</scope>
    <source>
        <strain evidence="1 2">G7</strain>
    </source>
</reference>
<protein>
    <submittedName>
        <fullName evidence="1">Uncharacterized protein</fullName>
    </submittedName>
</protein>
<name>A0A7Z3C1M9_PSEFL</name>
<evidence type="ECO:0000313" key="1">
    <source>
        <dbReference type="EMBL" id="QJP93818.1"/>
    </source>
</evidence>
<organism evidence="1 2">
    <name type="scientific">Pseudomonas fluorescens</name>
    <dbReference type="NCBI Taxonomy" id="294"/>
    <lineage>
        <taxon>Bacteria</taxon>
        <taxon>Pseudomonadati</taxon>
        <taxon>Pseudomonadota</taxon>
        <taxon>Gammaproteobacteria</taxon>
        <taxon>Pseudomonadales</taxon>
        <taxon>Pseudomonadaceae</taxon>
        <taxon>Pseudomonas</taxon>
    </lineage>
</organism>
<evidence type="ECO:0000313" key="2">
    <source>
        <dbReference type="Proteomes" id="UP000501669"/>
    </source>
</evidence>
<dbReference type="EMBL" id="CP027561">
    <property type="protein sequence ID" value="QJP93818.1"/>
    <property type="molecule type" value="Genomic_DNA"/>
</dbReference>
<sequence length="140" mass="15243">MSTDESKNTTGKLQATGTSVPGFSTTDVSFKQNLSDKGYSLDGRMATEQLGFFIRTLDVKENVNYDIQTAWSGEKETALAYYKSAEGVAYDGVSGTIVFKKFDDFSESAEFEARLKLESATGDVKDKVVVLGEFVGFEGP</sequence>
<proteinExistence type="predicted"/>
<dbReference type="RefSeq" id="WP_169428831.1">
    <property type="nucleotide sequence ID" value="NZ_CP027561.1"/>
</dbReference>
<accession>A0A7Z3C1M9</accession>
<dbReference type="AlphaFoldDB" id="A0A7Z3C1M9"/>